<feature type="binding site" evidence="4 6">
    <location>
        <begin position="112"/>
        <end position="113"/>
    </location>
    <ligand>
        <name>substrate</name>
    </ligand>
</feature>
<dbReference type="EC" id="5.4.2.11" evidence="4 8"/>
<dbReference type="SUPFAM" id="SSF53254">
    <property type="entry name" value="Phosphoglycerate mutase-like"/>
    <property type="match status" value="1"/>
</dbReference>
<organism evidence="9 10">
    <name type="scientific">Companilactobacillus allii</name>
    <dbReference type="NCBI Taxonomy" id="1847728"/>
    <lineage>
        <taxon>Bacteria</taxon>
        <taxon>Bacillati</taxon>
        <taxon>Bacillota</taxon>
        <taxon>Bacilli</taxon>
        <taxon>Lactobacillales</taxon>
        <taxon>Lactobacillaceae</taxon>
        <taxon>Companilactobacillus</taxon>
    </lineage>
</organism>
<keyword evidence="3 4" id="KW-0413">Isomerase</keyword>
<comment type="similarity">
    <text evidence="1 4">Belongs to the phosphoglycerate mutase family. BPG-dependent PGAM subfamily.</text>
</comment>
<dbReference type="Proteomes" id="UP000187499">
    <property type="component" value="Chromosome"/>
</dbReference>
<comment type="caution">
    <text evidence="4">Lacks conserved residue(s) required for the propagation of feature annotation.</text>
</comment>
<reference evidence="10" key="1">
    <citation type="submission" date="2016-12" db="EMBL/GenBank/DDBJ databases">
        <authorList>
            <person name="Jung M.Y."/>
            <person name="Lee S.H."/>
        </authorList>
    </citation>
    <scope>NUCLEOTIDE SEQUENCE [LARGE SCALE GENOMIC DNA]</scope>
    <source>
        <strain evidence="10">WiKim39</strain>
    </source>
</reference>
<sequence>MVKLIMVRHGQSTANALNHYTGWSDVDLTKEGIKQAHDAAKQLHGLDIKCVHTSVLKRAIMTAYIIQDDLDINYVPIIKSWRLNERHYGALRGQNKEMTRNKYGAKQVRLWRRSYYTIPPQLDKPDPSIGPYKYLDRRVMPLSESLFQAYNRIVPYYIDVVAPKLLAGENQLIVAHGSTIRALIKYLENISDKDIDGVEVENGVPLIYEMDTKLNILKTNRQQK</sequence>
<dbReference type="GO" id="GO:0006094">
    <property type="term" value="P:gluconeogenesis"/>
    <property type="evidence" value="ECO:0007669"/>
    <property type="project" value="UniProtKB-UniRule"/>
</dbReference>
<protein>
    <recommendedName>
        <fullName evidence="4 8">2,3-bisphosphoglycerate-dependent phosphoglycerate mutase</fullName>
        <shortName evidence="4">BPG-dependent PGAM</shortName>
        <shortName evidence="4">PGAM</shortName>
        <shortName evidence="4">Phosphoglyceromutase</shortName>
        <shortName evidence="4">dPGM</shortName>
        <ecNumber evidence="4 8">5.4.2.11</ecNumber>
    </recommendedName>
</protein>
<evidence type="ECO:0000256" key="5">
    <source>
        <dbReference type="PIRSR" id="PIRSR613078-1"/>
    </source>
</evidence>
<feature type="active site" description="Tele-phosphohistidine intermediate" evidence="4 5">
    <location>
        <position position="9"/>
    </location>
</feature>
<dbReference type="InterPro" id="IPR005952">
    <property type="entry name" value="Phosphogly_mut1"/>
</dbReference>
<dbReference type="OrthoDB" id="9781415at2"/>
<dbReference type="STRING" id="1847728.BTM29_00460"/>
<evidence type="ECO:0000313" key="9">
    <source>
        <dbReference type="EMBL" id="APX71113.1"/>
    </source>
</evidence>
<feature type="binding site" evidence="4 6">
    <location>
        <position position="58"/>
    </location>
    <ligand>
        <name>substrate</name>
    </ligand>
</feature>
<comment type="pathway">
    <text evidence="4 8">Carbohydrate degradation; glycolysis; pyruvate from D-glyceraldehyde 3-phosphate: step 3/5.</text>
</comment>
<keyword evidence="10" id="KW-1185">Reference proteome</keyword>
<feature type="binding site" evidence="4 6">
    <location>
        <begin position="21"/>
        <end position="22"/>
    </location>
    <ligand>
        <name>substrate</name>
    </ligand>
</feature>
<keyword evidence="4" id="KW-0312">Gluconeogenesis</keyword>
<feature type="active site" description="Proton donor/acceptor" evidence="4 5">
    <location>
        <position position="85"/>
    </location>
</feature>
<comment type="catalytic activity">
    <reaction evidence="4 8">
        <text>(2R)-2-phosphoglycerate = (2R)-3-phosphoglycerate</text>
        <dbReference type="Rhea" id="RHEA:15901"/>
        <dbReference type="ChEBI" id="CHEBI:58272"/>
        <dbReference type="ChEBI" id="CHEBI:58289"/>
        <dbReference type="EC" id="5.4.2.11"/>
    </reaction>
</comment>
<evidence type="ECO:0000313" key="10">
    <source>
        <dbReference type="Proteomes" id="UP000187499"/>
    </source>
</evidence>
<dbReference type="EMBL" id="CP019323">
    <property type="protein sequence ID" value="APX71113.1"/>
    <property type="molecule type" value="Genomic_DNA"/>
</dbReference>
<evidence type="ECO:0000256" key="7">
    <source>
        <dbReference type="PIRSR" id="PIRSR613078-3"/>
    </source>
</evidence>
<evidence type="ECO:0000256" key="4">
    <source>
        <dbReference type="HAMAP-Rule" id="MF_01039"/>
    </source>
</evidence>
<dbReference type="HAMAP" id="MF_01039">
    <property type="entry name" value="PGAM_GpmA"/>
    <property type="match status" value="1"/>
</dbReference>
<dbReference type="SMART" id="SM00855">
    <property type="entry name" value="PGAM"/>
    <property type="match status" value="1"/>
</dbReference>
<evidence type="ECO:0000256" key="8">
    <source>
        <dbReference type="RuleBase" id="RU004512"/>
    </source>
</evidence>
<feature type="site" description="Transition state stabilizer" evidence="4 7">
    <location>
        <position position="176"/>
    </location>
</feature>
<dbReference type="PIRSF" id="PIRSF000709">
    <property type="entry name" value="6PFK_2-Ptase"/>
    <property type="match status" value="1"/>
</dbReference>
<feature type="binding site" evidence="4 6">
    <location>
        <position position="96"/>
    </location>
    <ligand>
        <name>substrate</name>
    </ligand>
</feature>
<comment type="function">
    <text evidence="4 8">Catalyzes the interconversion of 2-phosphoglycerate and 3-phosphoglycerate.</text>
</comment>
<dbReference type="RefSeq" id="WP_076613599.1">
    <property type="nucleotide sequence ID" value="NZ_CP019323.1"/>
</dbReference>
<proteinExistence type="inferred from homology"/>
<dbReference type="Gene3D" id="3.40.50.1240">
    <property type="entry name" value="Phosphoglycerate mutase-like"/>
    <property type="match status" value="1"/>
</dbReference>
<evidence type="ECO:0000256" key="2">
    <source>
        <dbReference type="ARBA" id="ARBA00023152"/>
    </source>
</evidence>
<dbReference type="NCBIfam" id="TIGR01258">
    <property type="entry name" value="pgm_1"/>
    <property type="match status" value="1"/>
</dbReference>
<dbReference type="PROSITE" id="PS00175">
    <property type="entry name" value="PG_MUTASE"/>
    <property type="match status" value="1"/>
</dbReference>
<dbReference type="Pfam" id="PF00300">
    <property type="entry name" value="His_Phos_1"/>
    <property type="match status" value="1"/>
</dbReference>
<dbReference type="GO" id="GO:0004619">
    <property type="term" value="F:phosphoglycerate mutase activity"/>
    <property type="evidence" value="ECO:0007669"/>
    <property type="project" value="UniProtKB-UniRule"/>
</dbReference>
<evidence type="ECO:0000256" key="6">
    <source>
        <dbReference type="PIRSR" id="PIRSR613078-2"/>
    </source>
</evidence>
<dbReference type="CDD" id="cd07067">
    <property type="entry name" value="HP_PGM_like"/>
    <property type="match status" value="1"/>
</dbReference>
<dbReference type="InterPro" id="IPR029033">
    <property type="entry name" value="His_PPase_superfam"/>
</dbReference>
<dbReference type="UniPathway" id="UPA00109">
    <property type="reaction ID" value="UER00186"/>
</dbReference>
<feature type="binding site" evidence="4 6">
    <location>
        <begin position="8"/>
        <end position="15"/>
    </location>
    <ligand>
        <name>substrate</name>
    </ligand>
</feature>
<keyword evidence="2 4" id="KW-0324">Glycolysis</keyword>
<dbReference type="GO" id="GO:0006096">
    <property type="term" value="P:glycolytic process"/>
    <property type="evidence" value="ECO:0007669"/>
    <property type="project" value="UniProtKB-UniRule"/>
</dbReference>
<name>A0A1P8PZR6_9LACO</name>
<dbReference type="PANTHER" id="PTHR11931">
    <property type="entry name" value="PHOSPHOGLYCERATE MUTASE"/>
    <property type="match status" value="1"/>
</dbReference>
<accession>A0A1P8PZR6</accession>
<feature type="binding site" evidence="4 6">
    <location>
        <begin position="85"/>
        <end position="88"/>
    </location>
    <ligand>
        <name>substrate</name>
    </ligand>
</feature>
<gene>
    <name evidence="4" type="primary">gpmA</name>
    <name evidence="9" type="ORF">BTM29_00460</name>
</gene>
<dbReference type="InterPro" id="IPR001345">
    <property type="entry name" value="PG/BPGM_mutase_AS"/>
</dbReference>
<evidence type="ECO:0000256" key="3">
    <source>
        <dbReference type="ARBA" id="ARBA00023235"/>
    </source>
</evidence>
<dbReference type="InterPro" id="IPR013078">
    <property type="entry name" value="His_Pase_superF_clade-1"/>
</dbReference>
<dbReference type="KEGG" id="lalw:BTM29_00460"/>
<evidence type="ECO:0000256" key="1">
    <source>
        <dbReference type="ARBA" id="ARBA00006717"/>
    </source>
</evidence>
<dbReference type="AlphaFoldDB" id="A0A1P8PZR6"/>